<dbReference type="Pfam" id="PF01712">
    <property type="entry name" value="dNK"/>
    <property type="match status" value="1"/>
</dbReference>
<dbReference type="PANTHER" id="PTHR10513">
    <property type="entry name" value="DEOXYNUCLEOSIDE KINASE"/>
    <property type="match status" value="1"/>
</dbReference>
<evidence type="ECO:0000313" key="2">
    <source>
        <dbReference type="EMBL" id="AGA89702.1"/>
    </source>
</evidence>
<dbReference type="SUPFAM" id="SSF52309">
    <property type="entry name" value="N-(deoxy)ribosyltransferase-like"/>
    <property type="match status" value="1"/>
</dbReference>
<dbReference type="AlphaFoldDB" id="L0GV45"/>
<name>L0GV45_9GAMM</name>
<gene>
    <name evidence="2" type="ORF">Thimo_0867</name>
</gene>
<dbReference type="STRING" id="765912.Thimo_0867"/>
<dbReference type="InterPro" id="IPR027417">
    <property type="entry name" value="P-loop_NTPase"/>
</dbReference>
<dbReference type="EMBL" id="CP003051">
    <property type="protein sequence ID" value="AGA89702.1"/>
    <property type="molecule type" value="Genomic_DNA"/>
</dbReference>
<proteinExistence type="predicted"/>
<dbReference type="GO" id="GO:0019136">
    <property type="term" value="F:deoxynucleoside kinase activity"/>
    <property type="evidence" value="ECO:0007669"/>
    <property type="project" value="TreeGrafter"/>
</dbReference>
<dbReference type="SUPFAM" id="SSF52540">
    <property type="entry name" value="P-loop containing nucleoside triphosphate hydrolases"/>
    <property type="match status" value="1"/>
</dbReference>
<dbReference type="OrthoDB" id="9776634at2"/>
<dbReference type="eggNOG" id="COG1428">
    <property type="taxonomic scope" value="Bacteria"/>
</dbReference>
<evidence type="ECO:0000259" key="1">
    <source>
        <dbReference type="Pfam" id="PF01712"/>
    </source>
</evidence>
<dbReference type="InterPro" id="IPR050566">
    <property type="entry name" value="Deoxyribonucleoside_kinase"/>
</dbReference>
<dbReference type="InterPro" id="IPR031314">
    <property type="entry name" value="DNK_dom"/>
</dbReference>
<dbReference type="Proteomes" id="UP000010816">
    <property type="component" value="Chromosome"/>
</dbReference>
<dbReference type="HOGENOM" id="CLU_640817_0_0_6"/>
<dbReference type="KEGG" id="tmb:Thimo_0867"/>
<organism evidence="2 3">
    <name type="scientific">Thioflavicoccus mobilis 8321</name>
    <dbReference type="NCBI Taxonomy" id="765912"/>
    <lineage>
        <taxon>Bacteria</taxon>
        <taxon>Pseudomonadati</taxon>
        <taxon>Pseudomonadota</taxon>
        <taxon>Gammaproteobacteria</taxon>
        <taxon>Chromatiales</taxon>
        <taxon>Chromatiaceae</taxon>
        <taxon>Thioflavicoccus</taxon>
    </lineage>
</organism>
<dbReference type="eggNOG" id="COG3613">
    <property type="taxonomic scope" value="Bacteria"/>
</dbReference>
<sequence>MPTIIEVAGMMGSGKSTVARFLAERLHWDYIPRNNQAKAFLPDLFADRARWAFSTQIAFLVNKAIDIEKSLRAGQSIVVDRSLAEDIDVFAQFFRDNEHIDERSFQTYTALATHFREEQPSPWIRLYCSCSLSEIERRLCSRTEGFQRLYPHGHIEQLFGRYCAWLEAHDKGFPIFTVDTEKHDIRVKEVLDTLIQDLDTLSTVHSGSIQLSLFEESPPPRVSLSLLKGKPENSFGLESQELAKKPRQRKSDAAVHPLSVYLAAPFSGMDTTPFIEKPTKVGTLFQSDPGHGIIPDRRYRRALLGVEKVLASIGLSTVIPHRDVNKWGTRPLSQKQGYEECTSEVDLCIAIIAILGASTGVHYEFGYARGLGKPAIVVRCEELPSSFIGSGVVASNNLKIVECSRISDIPKRLSEQDTRQFMRDVFLG</sequence>
<accession>L0GV45</accession>
<dbReference type="RefSeq" id="WP_015279848.1">
    <property type="nucleotide sequence ID" value="NC_019940.1"/>
</dbReference>
<dbReference type="PANTHER" id="PTHR10513:SF35">
    <property type="entry name" value="DEOXYADENOSINE KINASE"/>
    <property type="match status" value="1"/>
</dbReference>
<feature type="domain" description="Deoxynucleoside kinase" evidence="1">
    <location>
        <begin position="5"/>
        <end position="195"/>
    </location>
</feature>
<dbReference type="Gene3D" id="3.40.50.300">
    <property type="entry name" value="P-loop containing nucleotide triphosphate hydrolases"/>
    <property type="match status" value="1"/>
</dbReference>
<reference evidence="2 3" key="1">
    <citation type="submission" date="2011-09" db="EMBL/GenBank/DDBJ databases">
        <title>Complete sequence of chromosome of Thioflavicoccus mobilis 8321.</title>
        <authorList>
            <consortium name="US DOE Joint Genome Institute"/>
            <person name="Lucas S."/>
            <person name="Han J."/>
            <person name="Lapidus A."/>
            <person name="Cheng J.-F."/>
            <person name="Goodwin L."/>
            <person name="Pitluck S."/>
            <person name="Peters L."/>
            <person name="Ovchinnikova G."/>
            <person name="Lu M."/>
            <person name="Detter J.C."/>
            <person name="Han C."/>
            <person name="Tapia R."/>
            <person name="Land M."/>
            <person name="Hauser L."/>
            <person name="Kyrpides N."/>
            <person name="Ivanova N."/>
            <person name="Pagani I."/>
            <person name="Vogl K."/>
            <person name="Liu Z."/>
            <person name="Imhoff J."/>
            <person name="Thiel V."/>
            <person name="Frigaard N.-U."/>
            <person name="Bryant D."/>
            <person name="Woyke T."/>
        </authorList>
    </citation>
    <scope>NUCLEOTIDE SEQUENCE [LARGE SCALE GENOMIC DNA]</scope>
    <source>
        <strain evidence="2 3">8321</strain>
    </source>
</reference>
<evidence type="ECO:0000313" key="3">
    <source>
        <dbReference type="Proteomes" id="UP000010816"/>
    </source>
</evidence>
<keyword evidence="2" id="KW-0418">Kinase</keyword>
<dbReference type="Gene3D" id="3.40.50.450">
    <property type="match status" value="1"/>
</dbReference>
<keyword evidence="3" id="KW-1185">Reference proteome</keyword>
<keyword evidence="2" id="KW-0808">Transferase</keyword>
<protein>
    <submittedName>
        <fullName evidence="2">Deoxynucleoside kinase</fullName>
    </submittedName>
</protein>
<dbReference type="GO" id="GO:0005737">
    <property type="term" value="C:cytoplasm"/>
    <property type="evidence" value="ECO:0007669"/>
    <property type="project" value="TreeGrafter"/>
</dbReference>